<evidence type="ECO:0000313" key="3">
    <source>
        <dbReference type="Proteomes" id="UP000249135"/>
    </source>
</evidence>
<sequence>MTRTSELQSANVDGSIAGRTGALAIASAWWVAFAVFQVVRVLVSAVLVLAEPVVRAVLVPIALLGFLVTLVFGVLIGDPNFPRWGRLAFSVGALVLYWAYLGLMSLFMILPCHDRHH</sequence>
<dbReference type="Proteomes" id="UP000249135">
    <property type="component" value="Unassembled WGS sequence"/>
</dbReference>
<reference evidence="2 3" key="1">
    <citation type="submission" date="2017-08" db="EMBL/GenBank/DDBJ databases">
        <title>Infants hospitalized years apart are colonized by the same room-sourced microbial strains.</title>
        <authorList>
            <person name="Brooks B."/>
            <person name="Olm M.R."/>
            <person name="Firek B.A."/>
            <person name="Baker R."/>
            <person name="Thomas B.C."/>
            <person name="Morowitz M.J."/>
            <person name="Banfield J.F."/>
        </authorList>
    </citation>
    <scope>NUCLEOTIDE SEQUENCE [LARGE SCALE GENOMIC DNA]</scope>
    <source>
        <strain evidence="2">S2_005_003_R2_41</strain>
    </source>
</reference>
<feature type="transmembrane region" description="Helical" evidence="1">
    <location>
        <begin position="88"/>
        <end position="110"/>
    </location>
</feature>
<feature type="transmembrane region" description="Helical" evidence="1">
    <location>
        <begin position="28"/>
        <end position="50"/>
    </location>
</feature>
<dbReference type="EMBL" id="QFPP01000012">
    <property type="protein sequence ID" value="PZQ77687.1"/>
    <property type="molecule type" value="Genomic_DNA"/>
</dbReference>
<evidence type="ECO:0000313" key="2">
    <source>
        <dbReference type="EMBL" id="PZQ77687.1"/>
    </source>
</evidence>
<keyword evidence="1" id="KW-0812">Transmembrane</keyword>
<organism evidence="2 3">
    <name type="scientific">Variovorax paradoxus</name>
    <dbReference type="NCBI Taxonomy" id="34073"/>
    <lineage>
        <taxon>Bacteria</taxon>
        <taxon>Pseudomonadati</taxon>
        <taxon>Pseudomonadota</taxon>
        <taxon>Betaproteobacteria</taxon>
        <taxon>Burkholderiales</taxon>
        <taxon>Comamonadaceae</taxon>
        <taxon>Variovorax</taxon>
    </lineage>
</organism>
<evidence type="ECO:0008006" key="4">
    <source>
        <dbReference type="Google" id="ProtNLM"/>
    </source>
</evidence>
<keyword evidence="1" id="KW-0472">Membrane</keyword>
<name>A0A2W5S4N1_VARPD</name>
<gene>
    <name evidence="2" type="ORF">DI563_02790</name>
</gene>
<keyword evidence="1" id="KW-1133">Transmembrane helix</keyword>
<feature type="transmembrane region" description="Helical" evidence="1">
    <location>
        <begin position="57"/>
        <end position="76"/>
    </location>
</feature>
<protein>
    <recommendedName>
        <fullName evidence="4">Transmembrane protein</fullName>
    </recommendedName>
</protein>
<accession>A0A2W5S4N1</accession>
<comment type="caution">
    <text evidence="2">The sequence shown here is derived from an EMBL/GenBank/DDBJ whole genome shotgun (WGS) entry which is preliminary data.</text>
</comment>
<proteinExistence type="predicted"/>
<dbReference type="AlphaFoldDB" id="A0A2W5S4N1"/>
<evidence type="ECO:0000256" key="1">
    <source>
        <dbReference type="SAM" id="Phobius"/>
    </source>
</evidence>